<feature type="transmembrane region" description="Helical" evidence="1">
    <location>
        <begin position="26"/>
        <end position="44"/>
    </location>
</feature>
<feature type="domain" description="EAL" evidence="2">
    <location>
        <begin position="528"/>
        <end position="784"/>
    </location>
</feature>
<evidence type="ECO:0000256" key="1">
    <source>
        <dbReference type="SAM" id="Phobius"/>
    </source>
</evidence>
<dbReference type="PROSITE" id="PS50887">
    <property type="entry name" value="GGDEF"/>
    <property type="match status" value="1"/>
</dbReference>
<comment type="caution">
    <text evidence="4">The sequence shown here is derived from an EMBL/GenBank/DDBJ whole genome shotgun (WGS) entry which is preliminary data.</text>
</comment>
<dbReference type="SUPFAM" id="SSF55073">
    <property type="entry name" value="Nucleotide cyclase"/>
    <property type="match status" value="1"/>
</dbReference>
<evidence type="ECO:0000259" key="2">
    <source>
        <dbReference type="PROSITE" id="PS50883"/>
    </source>
</evidence>
<dbReference type="InterPro" id="IPR001633">
    <property type="entry name" value="EAL_dom"/>
</dbReference>
<organism evidence="4 5">
    <name type="scientific">Planosporangium thailandense</name>
    <dbReference type="NCBI Taxonomy" id="765197"/>
    <lineage>
        <taxon>Bacteria</taxon>
        <taxon>Bacillati</taxon>
        <taxon>Actinomycetota</taxon>
        <taxon>Actinomycetes</taxon>
        <taxon>Micromonosporales</taxon>
        <taxon>Micromonosporaceae</taxon>
        <taxon>Planosporangium</taxon>
    </lineage>
</organism>
<feature type="transmembrane region" description="Helical" evidence="1">
    <location>
        <begin position="50"/>
        <end position="67"/>
    </location>
</feature>
<feature type="transmembrane region" description="Helical" evidence="1">
    <location>
        <begin position="279"/>
        <end position="298"/>
    </location>
</feature>
<feature type="transmembrane region" description="Helical" evidence="1">
    <location>
        <begin position="205"/>
        <end position="230"/>
    </location>
</feature>
<dbReference type="InterPro" id="IPR043128">
    <property type="entry name" value="Rev_trsase/Diguanyl_cyclase"/>
</dbReference>
<dbReference type="PANTHER" id="PTHR44757:SF2">
    <property type="entry name" value="BIOFILM ARCHITECTURE MAINTENANCE PROTEIN MBAA"/>
    <property type="match status" value="1"/>
</dbReference>
<dbReference type="SUPFAM" id="SSF141868">
    <property type="entry name" value="EAL domain-like"/>
    <property type="match status" value="1"/>
</dbReference>
<dbReference type="Gene3D" id="3.20.20.450">
    <property type="entry name" value="EAL domain"/>
    <property type="match status" value="1"/>
</dbReference>
<dbReference type="PROSITE" id="PS50883">
    <property type="entry name" value="EAL"/>
    <property type="match status" value="1"/>
</dbReference>
<feature type="domain" description="GGDEF" evidence="3">
    <location>
        <begin position="389"/>
        <end position="519"/>
    </location>
</feature>
<dbReference type="InterPro" id="IPR035919">
    <property type="entry name" value="EAL_sf"/>
</dbReference>
<gene>
    <name evidence="4" type="ORF">HC031_04610</name>
</gene>
<dbReference type="Pfam" id="PF00990">
    <property type="entry name" value="GGDEF"/>
    <property type="match status" value="1"/>
</dbReference>
<evidence type="ECO:0000313" key="5">
    <source>
        <dbReference type="Proteomes" id="UP000722989"/>
    </source>
</evidence>
<evidence type="ECO:0000313" key="4">
    <source>
        <dbReference type="EMBL" id="NJC69010.1"/>
    </source>
</evidence>
<dbReference type="RefSeq" id="WP_167923874.1">
    <property type="nucleotide sequence ID" value="NZ_JAATVY010000002.1"/>
</dbReference>
<dbReference type="Proteomes" id="UP000722989">
    <property type="component" value="Unassembled WGS sequence"/>
</dbReference>
<name>A0ABX0XUB8_9ACTN</name>
<feature type="transmembrane region" description="Helical" evidence="1">
    <location>
        <begin position="178"/>
        <end position="198"/>
    </location>
</feature>
<dbReference type="InterPro" id="IPR029787">
    <property type="entry name" value="Nucleotide_cyclase"/>
</dbReference>
<feature type="transmembrane region" description="Helical" evidence="1">
    <location>
        <begin position="143"/>
        <end position="166"/>
    </location>
</feature>
<dbReference type="CDD" id="cd01948">
    <property type="entry name" value="EAL"/>
    <property type="match status" value="1"/>
</dbReference>
<reference evidence="4 5" key="1">
    <citation type="submission" date="2020-03" db="EMBL/GenBank/DDBJ databases">
        <title>WGS of the type strain of Planosporangium spp.</title>
        <authorList>
            <person name="Thawai C."/>
        </authorList>
    </citation>
    <scope>NUCLEOTIDE SEQUENCE [LARGE SCALE GENOMIC DNA]</scope>
    <source>
        <strain evidence="4 5">TBRC 5610</strain>
    </source>
</reference>
<dbReference type="CDD" id="cd01949">
    <property type="entry name" value="GGDEF"/>
    <property type="match status" value="1"/>
</dbReference>
<evidence type="ECO:0000259" key="3">
    <source>
        <dbReference type="PROSITE" id="PS50887"/>
    </source>
</evidence>
<dbReference type="PANTHER" id="PTHR44757">
    <property type="entry name" value="DIGUANYLATE CYCLASE DGCP"/>
    <property type="match status" value="1"/>
</dbReference>
<keyword evidence="1" id="KW-1133">Transmembrane helix</keyword>
<sequence length="795" mass="86078">MGVAMASGERNYRPGSEDQGRDRRAWWRWYLVLGLAVMAVAPVLPAVARQIVYGLVGVSALVAVYVGMRLFRPAARGPWILLATGLVATLSAVIWWLFELSIVGRLVFPSGGDMLYLSAYPFLIVGFATWVRRDRNRPGYESVVDACLVVSGMFVLSWVFVLSPMLTHASSVGSKLPLYLLYTMMDLFIIAVVVRLIFSAQARTVSYVLVVAAAFALLAGDSICYALIAWNNEQLGRELAAPLWILVYLLFGTAALHPSMVGSAGVVERSRPVASSLRLGLYAFLALLAPSVAIGTVLVRGPGSPAGSLVMPLVFTATTAVLLVVRLWLLARVAHRRAAELDAHAVALRSSLDEQQTLRDELTYRALHDSLTGLGNRDLLRERIERVTGRHGLVLLDLDGFKDVNDTDGHPIGDALLVEVAERLRSAVPDGVLVRLGGDEFAALLDGADVARTRTVADAMIDVLRPPFLAGERETELTASAGMLVADGPLAEGEALRRADLALYAAKDAGKNQVTVYAPELAAARDRRIRLIADLRRALANEEFTVHYQPVVELDTGRVTAVEALVRWTPPGQPPIPPMDFIPAAEESGLIGQLGTWVLRRSLRDVGDWYERYGISVTVNVSGRQLREPGIADLILAELAANRLPGSALVVEITETVLVAETGPEEAAARAILERLREHGVRIAVDDFGTGYSSLAYLRTLPVDILKIDRAFVQESGGEADPVAFLRAMVQMARSLHLSTVAEAVETPAQATRLRQLHCPLAQGYHFSRPVPADELDALLSTGEGRIDVDSSLAA</sequence>
<protein>
    <submittedName>
        <fullName evidence="4">Bifunctional diguanylate cyclase/phosphodiesterase</fullName>
    </submittedName>
</protein>
<dbReference type="InterPro" id="IPR052155">
    <property type="entry name" value="Biofilm_reg_signaling"/>
</dbReference>
<dbReference type="NCBIfam" id="TIGR00254">
    <property type="entry name" value="GGDEF"/>
    <property type="match status" value="1"/>
</dbReference>
<keyword evidence="1" id="KW-0812">Transmembrane</keyword>
<feature type="transmembrane region" description="Helical" evidence="1">
    <location>
        <begin position="114"/>
        <end position="131"/>
    </location>
</feature>
<keyword evidence="5" id="KW-1185">Reference proteome</keyword>
<dbReference type="SMART" id="SM00267">
    <property type="entry name" value="GGDEF"/>
    <property type="match status" value="1"/>
</dbReference>
<dbReference type="Gene3D" id="3.30.70.270">
    <property type="match status" value="1"/>
</dbReference>
<dbReference type="SMART" id="SM00052">
    <property type="entry name" value="EAL"/>
    <property type="match status" value="1"/>
</dbReference>
<dbReference type="InterPro" id="IPR000160">
    <property type="entry name" value="GGDEF_dom"/>
</dbReference>
<feature type="transmembrane region" description="Helical" evidence="1">
    <location>
        <begin position="310"/>
        <end position="329"/>
    </location>
</feature>
<keyword evidence="1" id="KW-0472">Membrane</keyword>
<feature type="transmembrane region" description="Helical" evidence="1">
    <location>
        <begin position="242"/>
        <end position="267"/>
    </location>
</feature>
<dbReference type="EMBL" id="JAATVY010000002">
    <property type="protein sequence ID" value="NJC69010.1"/>
    <property type="molecule type" value="Genomic_DNA"/>
</dbReference>
<proteinExistence type="predicted"/>
<dbReference type="Pfam" id="PF00563">
    <property type="entry name" value="EAL"/>
    <property type="match status" value="1"/>
</dbReference>
<accession>A0ABX0XUB8</accession>
<feature type="transmembrane region" description="Helical" evidence="1">
    <location>
        <begin position="79"/>
        <end position="98"/>
    </location>
</feature>